<accession>A0A9P4PQZ3</accession>
<name>A0A9P4PQZ3_9PLEO</name>
<keyword evidence="3" id="KW-1185">Reference proteome</keyword>
<evidence type="ECO:0000313" key="2">
    <source>
        <dbReference type="EMBL" id="KAF2448801.1"/>
    </source>
</evidence>
<comment type="caution">
    <text evidence="2">The sequence shown here is derived from an EMBL/GenBank/DDBJ whole genome shotgun (WGS) entry which is preliminary data.</text>
</comment>
<dbReference type="AlphaFoldDB" id="A0A9P4PQZ3"/>
<keyword evidence="1" id="KW-0812">Transmembrane</keyword>
<protein>
    <submittedName>
        <fullName evidence="2">Uncharacterized protein</fullName>
    </submittedName>
</protein>
<feature type="transmembrane region" description="Helical" evidence="1">
    <location>
        <begin position="39"/>
        <end position="58"/>
    </location>
</feature>
<dbReference type="EMBL" id="MU001495">
    <property type="protein sequence ID" value="KAF2448801.1"/>
    <property type="molecule type" value="Genomic_DNA"/>
</dbReference>
<keyword evidence="1" id="KW-0472">Membrane</keyword>
<organism evidence="2 3">
    <name type="scientific">Karstenula rhodostoma CBS 690.94</name>
    <dbReference type="NCBI Taxonomy" id="1392251"/>
    <lineage>
        <taxon>Eukaryota</taxon>
        <taxon>Fungi</taxon>
        <taxon>Dikarya</taxon>
        <taxon>Ascomycota</taxon>
        <taxon>Pezizomycotina</taxon>
        <taxon>Dothideomycetes</taxon>
        <taxon>Pleosporomycetidae</taxon>
        <taxon>Pleosporales</taxon>
        <taxon>Massarineae</taxon>
        <taxon>Didymosphaeriaceae</taxon>
        <taxon>Karstenula</taxon>
    </lineage>
</organism>
<dbReference type="Proteomes" id="UP000799764">
    <property type="component" value="Unassembled WGS sequence"/>
</dbReference>
<keyword evidence="1" id="KW-1133">Transmembrane helix</keyword>
<gene>
    <name evidence="2" type="ORF">P171DRAFT_219374</name>
</gene>
<evidence type="ECO:0000313" key="3">
    <source>
        <dbReference type="Proteomes" id="UP000799764"/>
    </source>
</evidence>
<proteinExistence type="predicted"/>
<evidence type="ECO:0000256" key="1">
    <source>
        <dbReference type="SAM" id="Phobius"/>
    </source>
</evidence>
<dbReference type="OrthoDB" id="10467832at2759"/>
<reference evidence="2" key="1">
    <citation type="journal article" date="2020" name="Stud. Mycol.">
        <title>101 Dothideomycetes genomes: a test case for predicting lifestyles and emergence of pathogens.</title>
        <authorList>
            <person name="Haridas S."/>
            <person name="Albert R."/>
            <person name="Binder M."/>
            <person name="Bloem J."/>
            <person name="Labutti K."/>
            <person name="Salamov A."/>
            <person name="Andreopoulos B."/>
            <person name="Baker S."/>
            <person name="Barry K."/>
            <person name="Bills G."/>
            <person name="Bluhm B."/>
            <person name="Cannon C."/>
            <person name="Castanera R."/>
            <person name="Culley D."/>
            <person name="Daum C."/>
            <person name="Ezra D."/>
            <person name="Gonzalez J."/>
            <person name="Henrissat B."/>
            <person name="Kuo A."/>
            <person name="Liang C."/>
            <person name="Lipzen A."/>
            <person name="Lutzoni F."/>
            <person name="Magnuson J."/>
            <person name="Mondo S."/>
            <person name="Nolan M."/>
            <person name="Ohm R."/>
            <person name="Pangilinan J."/>
            <person name="Park H.-J."/>
            <person name="Ramirez L."/>
            <person name="Alfaro M."/>
            <person name="Sun H."/>
            <person name="Tritt A."/>
            <person name="Yoshinaga Y."/>
            <person name="Zwiers L.-H."/>
            <person name="Turgeon B."/>
            <person name="Goodwin S."/>
            <person name="Spatafora J."/>
            <person name="Crous P."/>
            <person name="Grigoriev I."/>
        </authorList>
    </citation>
    <scope>NUCLEOTIDE SEQUENCE</scope>
    <source>
        <strain evidence="2">CBS 690.94</strain>
    </source>
</reference>
<sequence length="67" mass="7818">MHACIARRLSLLPSRFILLYLHADIVCRWSHVSKHDSPQSLLFYILDVFFLVASLRLYHFFVGSLAL</sequence>